<sequence length="71" mass="8396">MGKDVDKKEKELNLREKRKKVTENLRDTRKSSNFAPAFRRNRCCLGRSVVQVHVALERQTIFNFIQKNGFD</sequence>
<dbReference type="AlphaFoldDB" id="A0A646FQC3"/>
<feature type="region of interest" description="Disordered" evidence="1">
    <location>
        <begin position="1"/>
        <end position="25"/>
    </location>
</feature>
<proteinExistence type="predicted"/>
<accession>A0A646FQC3</accession>
<gene>
    <name evidence="2" type="ORF">F7D96_14340</name>
</gene>
<evidence type="ECO:0000256" key="1">
    <source>
        <dbReference type="SAM" id="MobiDB-lite"/>
    </source>
</evidence>
<organism evidence="2">
    <name type="scientific">Segatella copri</name>
    <dbReference type="NCBI Taxonomy" id="165179"/>
    <lineage>
        <taxon>Bacteria</taxon>
        <taxon>Pseudomonadati</taxon>
        <taxon>Bacteroidota</taxon>
        <taxon>Bacteroidia</taxon>
        <taxon>Bacteroidales</taxon>
        <taxon>Prevotellaceae</taxon>
        <taxon>Segatella</taxon>
    </lineage>
</organism>
<protein>
    <submittedName>
        <fullName evidence="2">Uncharacterized protein</fullName>
    </submittedName>
</protein>
<dbReference type="Proteomes" id="UP001193463">
    <property type="component" value="Unassembled WGS sequence"/>
</dbReference>
<name>A0A646FQC3_9BACT</name>
<reference evidence="2" key="1">
    <citation type="submission" date="2019-09" db="EMBL/GenBank/DDBJ databases">
        <title>Distinct polysaccharide growth profiles of human intestinal Prevotella copri isolates.</title>
        <authorList>
            <person name="Fehlner-Peach H."/>
            <person name="Magnabosco C."/>
            <person name="Raghavan V."/>
            <person name="Scher J.U."/>
            <person name="Tett A."/>
            <person name="Cox L.M."/>
            <person name="Gottsegen C."/>
            <person name="Watters A."/>
            <person name="Wiltshire- Gordon J.D."/>
            <person name="Segata N."/>
            <person name="Bonneau R."/>
            <person name="Littman D.R."/>
        </authorList>
    </citation>
    <scope>NUCLEOTIDE SEQUENCE</scope>
    <source>
        <strain evidence="2">IAQ1183</strain>
    </source>
</reference>
<evidence type="ECO:0000313" key="2">
    <source>
        <dbReference type="EMBL" id="MQM97412.1"/>
    </source>
</evidence>
<comment type="caution">
    <text evidence="2">The sequence shown here is derived from an EMBL/GenBank/DDBJ whole genome shotgun (WGS) entry which is preliminary data.</text>
</comment>
<dbReference type="EMBL" id="VZCX01000106">
    <property type="protein sequence ID" value="MQM97412.1"/>
    <property type="molecule type" value="Genomic_DNA"/>
</dbReference>